<evidence type="ECO:0000256" key="1">
    <source>
        <dbReference type="SAM" id="Phobius"/>
    </source>
</evidence>
<dbReference type="AlphaFoldDB" id="A0A3N4HX92"/>
<reference evidence="2 3" key="1">
    <citation type="journal article" date="2018" name="Nat. Ecol. Evol.">
        <title>Pezizomycetes genomes reveal the molecular basis of ectomycorrhizal truffle lifestyle.</title>
        <authorList>
            <person name="Murat C."/>
            <person name="Payen T."/>
            <person name="Noel B."/>
            <person name="Kuo A."/>
            <person name="Morin E."/>
            <person name="Chen J."/>
            <person name="Kohler A."/>
            <person name="Krizsan K."/>
            <person name="Balestrini R."/>
            <person name="Da Silva C."/>
            <person name="Montanini B."/>
            <person name="Hainaut M."/>
            <person name="Levati E."/>
            <person name="Barry K.W."/>
            <person name="Belfiori B."/>
            <person name="Cichocki N."/>
            <person name="Clum A."/>
            <person name="Dockter R.B."/>
            <person name="Fauchery L."/>
            <person name="Guy J."/>
            <person name="Iotti M."/>
            <person name="Le Tacon F."/>
            <person name="Lindquist E.A."/>
            <person name="Lipzen A."/>
            <person name="Malagnac F."/>
            <person name="Mello A."/>
            <person name="Molinier V."/>
            <person name="Miyauchi S."/>
            <person name="Poulain J."/>
            <person name="Riccioni C."/>
            <person name="Rubini A."/>
            <person name="Sitrit Y."/>
            <person name="Splivallo R."/>
            <person name="Traeger S."/>
            <person name="Wang M."/>
            <person name="Zifcakova L."/>
            <person name="Wipf D."/>
            <person name="Zambonelli A."/>
            <person name="Paolocci F."/>
            <person name="Nowrousian M."/>
            <person name="Ottonello S."/>
            <person name="Baldrian P."/>
            <person name="Spatafora J.W."/>
            <person name="Henrissat B."/>
            <person name="Nagy L.G."/>
            <person name="Aury J.M."/>
            <person name="Wincker P."/>
            <person name="Grigoriev I.V."/>
            <person name="Bonfante P."/>
            <person name="Martin F.M."/>
        </authorList>
    </citation>
    <scope>NUCLEOTIDE SEQUENCE [LARGE SCALE GENOMIC DNA]</scope>
    <source>
        <strain evidence="2 3">RN42</strain>
    </source>
</reference>
<dbReference type="EMBL" id="ML119741">
    <property type="protein sequence ID" value="RPA76591.1"/>
    <property type="molecule type" value="Genomic_DNA"/>
</dbReference>
<feature type="transmembrane region" description="Helical" evidence="1">
    <location>
        <begin position="33"/>
        <end position="53"/>
    </location>
</feature>
<accession>A0A3N4HX92</accession>
<organism evidence="2 3">
    <name type="scientific">Ascobolus immersus RN42</name>
    <dbReference type="NCBI Taxonomy" id="1160509"/>
    <lineage>
        <taxon>Eukaryota</taxon>
        <taxon>Fungi</taxon>
        <taxon>Dikarya</taxon>
        <taxon>Ascomycota</taxon>
        <taxon>Pezizomycotina</taxon>
        <taxon>Pezizomycetes</taxon>
        <taxon>Pezizales</taxon>
        <taxon>Ascobolaceae</taxon>
        <taxon>Ascobolus</taxon>
    </lineage>
</organism>
<evidence type="ECO:0000313" key="2">
    <source>
        <dbReference type="EMBL" id="RPA76591.1"/>
    </source>
</evidence>
<gene>
    <name evidence="2" type="ORF">BJ508DRAFT_417510</name>
</gene>
<keyword evidence="1" id="KW-0472">Membrane</keyword>
<proteinExistence type="predicted"/>
<dbReference type="Proteomes" id="UP000275078">
    <property type="component" value="Unassembled WGS sequence"/>
</dbReference>
<keyword evidence="1" id="KW-1133">Transmembrane helix</keyword>
<evidence type="ECO:0000313" key="3">
    <source>
        <dbReference type="Proteomes" id="UP000275078"/>
    </source>
</evidence>
<name>A0A3N4HX92_ASCIM</name>
<keyword evidence="1" id="KW-0812">Transmembrane</keyword>
<sequence length="132" mass="14730">MELAVGNEPYSWIQSQTGKASCERPTTTVHRSILVTALCGGLFAADVLAWEYFWNKRDSFGNRPRQKRENSPGMSKKAVRLLNPAGFERGQAFLARSKSFEVWFRYGMVKGSMASFGMRTEVPTLQTAGAQS</sequence>
<protein>
    <submittedName>
        <fullName evidence="2">Uncharacterized protein</fullName>
    </submittedName>
</protein>
<keyword evidence="3" id="KW-1185">Reference proteome</keyword>